<evidence type="ECO:0000256" key="6">
    <source>
        <dbReference type="SAM" id="SignalP"/>
    </source>
</evidence>
<keyword evidence="2" id="KW-1015">Disulfide bond</keyword>
<dbReference type="PANTHER" id="PTHR33021">
    <property type="entry name" value="BLUE COPPER PROTEIN"/>
    <property type="match status" value="1"/>
</dbReference>
<dbReference type="EMBL" id="KK198761">
    <property type="protein sequence ID" value="KCW56249.1"/>
    <property type="molecule type" value="Genomic_DNA"/>
</dbReference>
<dbReference type="PANTHER" id="PTHR33021:SF231">
    <property type="entry name" value="EARLY NODULIN-LIKE PROTEIN 17"/>
    <property type="match status" value="1"/>
</dbReference>
<dbReference type="KEGG" id="egr:104419403"/>
<feature type="domain" description="Phytocyanin" evidence="7">
    <location>
        <begin position="27"/>
        <end position="129"/>
    </location>
</feature>
<dbReference type="InterPro" id="IPR003245">
    <property type="entry name" value="Phytocyanin_dom"/>
</dbReference>
<sequence>MGRVATLVGVAVALWLAAVMLPEVAAVRILVGKGMGDAWTTNVNYTVWAQGWHFYNGDWLFFVYDRNQLSVLEVNETDYESCNSNHPLVNWTTGKGRDVVPLNVTRPYYFISGNGFCFGGAKLAINVENPPPPPVASPLKSGSPASYRGRIVLPAVFAIGAMWDAFLGFC</sequence>
<evidence type="ECO:0000256" key="3">
    <source>
        <dbReference type="ARBA" id="ARBA00023180"/>
    </source>
</evidence>
<dbReference type="Gramene" id="KCW56249">
    <property type="protein sequence ID" value="KCW56249"/>
    <property type="gene ID" value="EUGRSUZ_I01995"/>
</dbReference>
<proteinExistence type="inferred from homology"/>
<dbReference type="InterPro" id="IPR008972">
    <property type="entry name" value="Cupredoxin"/>
</dbReference>
<keyword evidence="3" id="KW-0325">Glycoprotein</keyword>
<accession>A0A059AR46</accession>
<dbReference type="AlphaFoldDB" id="A0A059AR46"/>
<dbReference type="Gene3D" id="2.60.40.420">
    <property type="entry name" value="Cupredoxins - blue copper proteins"/>
    <property type="match status" value="1"/>
</dbReference>
<name>A0A059AR46_EUCGR</name>
<dbReference type="eggNOG" id="ENOG502S1MH">
    <property type="taxonomic scope" value="Eukaryota"/>
</dbReference>
<protein>
    <recommendedName>
        <fullName evidence="7">Phytocyanin domain-containing protein</fullName>
    </recommendedName>
</protein>
<feature type="chain" id="PRO_5001573607" description="Phytocyanin domain-containing protein" evidence="6">
    <location>
        <begin position="27"/>
        <end position="170"/>
    </location>
</feature>
<evidence type="ECO:0000256" key="1">
    <source>
        <dbReference type="ARBA" id="ARBA00022729"/>
    </source>
</evidence>
<evidence type="ECO:0000259" key="7">
    <source>
        <dbReference type="PROSITE" id="PS51485"/>
    </source>
</evidence>
<dbReference type="SUPFAM" id="SSF49503">
    <property type="entry name" value="Cupredoxins"/>
    <property type="match status" value="1"/>
</dbReference>
<dbReference type="Pfam" id="PF02298">
    <property type="entry name" value="Cu_bind_like"/>
    <property type="match status" value="1"/>
</dbReference>
<dbReference type="InterPro" id="IPR039391">
    <property type="entry name" value="Phytocyanin-like"/>
</dbReference>
<dbReference type="GO" id="GO:0009055">
    <property type="term" value="F:electron transfer activity"/>
    <property type="evidence" value="ECO:0007669"/>
    <property type="project" value="InterPro"/>
</dbReference>
<dbReference type="OrthoDB" id="1851979at2759"/>
<comment type="function">
    <text evidence="5">May act as a carbohydrate transporter.</text>
</comment>
<dbReference type="FunCoup" id="A0A059AR46">
    <property type="interactions" value="266"/>
</dbReference>
<dbReference type="PROSITE" id="PS51485">
    <property type="entry name" value="PHYTOCYANIN"/>
    <property type="match status" value="1"/>
</dbReference>
<keyword evidence="1 6" id="KW-0732">Signal</keyword>
<dbReference type="GO" id="GO:0005886">
    <property type="term" value="C:plasma membrane"/>
    <property type="evidence" value="ECO:0000318"/>
    <property type="project" value="GO_Central"/>
</dbReference>
<evidence type="ECO:0000313" key="8">
    <source>
        <dbReference type="EMBL" id="KCW56249.1"/>
    </source>
</evidence>
<feature type="signal peptide" evidence="6">
    <location>
        <begin position="1"/>
        <end position="26"/>
    </location>
</feature>
<organism evidence="8">
    <name type="scientific">Eucalyptus grandis</name>
    <name type="common">Flooded gum</name>
    <dbReference type="NCBI Taxonomy" id="71139"/>
    <lineage>
        <taxon>Eukaryota</taxon>
        <taxon>Viridiplantae</taxon>
        <taxon>Streptophyta</taxon>
        <taxon>Embryophyta</taxon>
        <taxon>Tracheophyta</taxon>
        <taxon>Spermatophyta</taxon>
        <taxon>Magnoliopsida</taxon>
        <taxon>eudicotyledons</taxon>
        <taxon>Gunneridae</taxon>
        <taxon>Pentapetalae</taxon>
        <taxon>rosids</taxon>
        <taxon>malvids</taxon>
        <taxon>Myrtales</taxon>
        <taxon>Myrtaceae</taxon>
        <taxon>Myrtoideae</taxon>
        <taxon>Eucalypteae</taxon>
        <taxon>Eucalyptus</taxon>
    </lineage>
</organism>
<dbReference type="FunFam" id="2.60.40.420:FF:000018">
    <property type="entry name" value="Lamin-like protein"/>
    <property type="match status" value="1"/>
</dbReference>
<evidence type="ECO:0000256" key="4">
    <source>
        <dbReference type="ARBA" id="ARBA00035011"/>
    </source>
</evidence>
<evidence type="ECO:0000256" key="2">
    <source>
        <dbReference type="ARBA" id="ARBA00023157"/>
    </source>
</evidence>
<dbReference type="OMA" id="EGCIADH"/>
<reference evidence="8" key="1">
    <citation type="submission" date="2013-07" db="EMBL/GenBank/DDBJ databases">
        <title>The genome of Eucalyptus grandis.</title>
        <authorList>
            <person name="Schmutz J."/>
            <person name="Hayes R."/>
            <person name="Myburg A."/>
            <person name="Tuskan G."/>
            <person name="Grattapaglia D."/>
            <person name="Rokhsar D.S."/>
        </authorList>
    </citation>
    <scope>NUCLEOTIDE SEQUENCE</scope>
    <source>
        <tissue evidence="8">Leaf extractions</tissue>
    </source>
</reference>
<dbReference type="InParanoid" id="A0A059AR46"/>
<comment type="similarity">
    <text evidence="4">Belongs to the early nodulin-like (ENODL) family.</text>
</comment>
<evidence type="ECO:0000256" key="5">
    <source>
        <dbReference type="ARBA" id="ARBA00037626"/>
    </source>
</evidence>
<gene>
    <name evidence="8" type="ORF">EUGRSUZ_I01995</name>
</gene>
<dbReference type="STRING" id="71139.A0A059AR46"/>